<evidence type="ECO:0000256" key="1">
    <source>
        <dbReference type="SAM" id="MobiDB-lite"/>
    </source>
</evidence>
<feature type="compositionally biased region" description="Basic and acidic residues" evidence="1">
    <location>
        <begin position="423"/>
        <end position="443"/>
    </location>
</feature>
<gene>
    <name evidence="2" type="ORF">TEA_005748</name>
</gene>
<comment type="caution">
    <text evidence="2">The sequence shown here is derived from an EMBL/GenBank/DDBJ whole genome shotgun (WGS) entry which is preliminary data.</text>
</comment>
<dbReference type="InterPro" id="IPR037476">
    <property type="entry name" value="PCH1"/>
</dbReference>
<evidence type="ECO:0000313" key="3">
    <source>
        <dbReference type="Proteomes" id="UP000306102"/>
    </source>
</evidence>
<feature type="region of interest" description="Disordered" evidence="1">
    <location>
        <begin position="38"/>
        <end position="71"/>
    </location>
</feature>
<keyword evidence="3" id="KW-1185">Reference proteome</keyword>
<sequence length="721" mass="79910">MSDRIVQSCHDGDGRAGQSMRSYQSVWMAHWTRTSCKEAPPDDNRVSLRLENKDNSNSNKHHLPSDLERASDISPSVKGFTEVTEARTVRIVNDGLTNSKNMIDEQLDSQQFPMFRVSQNISSGLDSKNDLDISCHKQVSRPQIDCNVEYNACTTAGHFPSVLAVAPSAIESSPREFQYEGVSLSPEGLVKSPKVVGDGSLALAGPQNNFIGSTQMVPYRSEKGKTPVSSSFMSRLVSKEHLSNTNFTTLEHENDNYLGHPALLVCGKKVDNHSTCVKSGTSFLRQTNASRLLQDNYHLPMLVERCQKMQNCSSTGFFPSCSNPPEAMIANSIHDVETLRICATNSVEGLSGDPGAFSQTTRSLLFMKKTDVNLSEENQTYRESRVSSKLNRNMFGELLTLSPPLAQNQQRLKLQPLGSSTECEGKDNVEGVETSEVRSKNESSAETDTMDTDAFKDHNYLSGVSSSPSNKDFLMGQNPPSQPTITSTGVKVGHRSELPDINEEILALPTTLNSMDNAEASTSRTQSLDAELLLSHTEHPGKAKSIPYPDDEPSNRWLKRLKLTASASDRFVLGTKSSNLGEAALSHEKVNKLFIKSLEGCKSSNSEPMVRKYHDKEKMATDQTAIVLRIGEPSSVESTKKDRDILLSHPWIQRWCDNRAATRQKKVVCEPQSTKMEFDELRRKQFPSIAAMALMGKAMSGFQPCEFERRGSFIVWNTKLF</sequence>
<dbReference type="PANTHER" id="PTHR36062:SF1">
    <property type="entry name" value="OS01G0687300 PROTEIN"/>
    <property type="match status" value="1"/>
</dbReference>
<dbReference type="EMBL" id="SDRB02003238">
    <property type="protein sequence ID" value="THG18130.1"/>
    <property type="molecule type" value="Genomic_DNA"/>
</dbReference>
<feature type="compositionally biased region" description="Basic and acidic residues" evidence="1">
    <location>
        <begin position="38"/>
        <end position="54"/>
    </location>
</feature>
<protein>
    <submittedName>
        <fullName evidence="2">Uncharacterized protein</fullName>
    </submittedName>
</protein>
<reference evidence="2 3" key="1">
    <citation type="journal article" date="2018" name="Proc. Natl. Acad. Sci. U.S.A.">
        <title>Draft genome sequence of Camellia sinensis var. sinensis provides insights into the evolution of the tea genome and tea quality.</title>
        <authorList>
            <person name="Wei C."/>
            <person name="Yang H."/>
            <person name="Wang S."/>
            <person name="Zhao J."/>
            <person name="Liu C."/>
            <person name="Gao L."/>
            <person name="Xia E."/>
            <person name="Lu Y."/>
            <person name="Tai Y."/>
            <person name="She G."/>
            <person name="Sun J."/>
            <person name="Cao H."/>
            <person name="Tong W."/>
            <person name="Gao Q."/>
            <person name="Li Y."/>
            <person name="Deng W."/>
            <person name="Jiang X."/>
            <person name="Wang W."/>
            <person name="Chen Q."/>
            <person name="Zhang S."/>
            <person name="Li H."/>
            <person name="Wu J."/>
            <person name="Wang P."/>
            <person name="Li P."/>
            <person name="Shi C."/>
            <person name="Zheng F."/>
            <person name="Jian J."/>
            <person name="Huang B."/>
            <person name="Shan D."/>
            <person name="Shi M."/>
            <person name="Fang C."/>
            <person name="Yue Y."/>
            <person name="Li F."/>
            <person name="Li D."/>
            <person name="Wei S."/>
            <person name="Han B."/>
            <person name="Jiang C."/>
            <person name="Yin Y."/>
            <person name="Xia T."/>
            <person name="Zhang Z."/>
            <person name="Bennetzen J.L."/>
            <person name="Zhao S."/>
            <person name="Wan X."/>
        </authorList>
    </citation>
    <scope>NUCLEOTIDE SEQUENCE [LARGE SCALE GENOMIC DNA]</scope>
    <source>
        <strain evidence="3">cv. Shuchazao</strain>
        <tissue evidence="2">Leaf</tissue>
    </source>
</reference>
<organism evidence="2 3">
    <name type="scientific">Camellia sinensis var. sinensis</name>
    <name type="common">China tea</name>
    <dbReference type="NCBI Taxonomy" id="542762"/>
    <lineage>
        <taxon>Eukaryota</taxon>
        <taxon>Viridiplantae</taxon>
        <taxon>Streptophyta</taxon>
        <taxon>Embryophyta</taxon>
        <taxon>Tracheophyta</taxon>
        <taxon>Spermatophyta</taxon>
        <taxon>Magnoliopsida</taxon>
        <taxon>eudicotyledons</taxon>
        <taxon>Gunneridae</taxon>
        <taxon>Pentapetalae</taxon>
        <taxon>asterids</taxon>
        <taxon>Ericales</taxon>
        <taxon>Theaceae</taxon>
        <taxon>Camellia</taxon>
    </lineage>
</organism>
<feature type="region of interest" description="Disordered" evidence="1">
    <location>
        <begin position="416"/>
        <end position="448"/>
    </location>
</feature>
<proteinExistence type="predicted"/>
<accession>A0A4S4EN76</accession>
<dbReference type="AlphaFoldDB" id="A0A4S4EN76"/>
<dbReference type="PANTHER" id="PTHR36062">
    <property type="entry name" value="OS01G0687300 PROTEIN"/>
    <property type="match status" value="1"/>
</dbReference>
<evidence type="ECO:0000313" key="2">
    <source>
        <dbReference type="EMBL" id="THG18130.1"/>
    </source>
</evidence>
<dbReference type="GO" id="GO:0010099">
    <property type="term" value="P:regulation of photomorphogenesis"/>
    <property type="evidence" value="ECO:0007669"/>
    <property type="project" value="InterPro"/>
</dbReference>
<dbReference type="Proteomes" id="UP000306102">
    <property type="component" value="Unassembled WGS sequence"/>
</dbReference>
<name>A0A4S4EN76_CAMSN</name>